<evidence type="ECO:0000313" key="2">
    <source>
        <dbReference type="EMBL" id="PIC33445.1"/>
    </source>
</evidence>
<gene>
    <name evidence="2" type="primary">Cni-C31H1.5</name>
    <name evidence="2" type="synonym">Cnig_chr_IV.g13421</name>
    <name evidence="2" type="ORF">B9Z55_013421</name>
</gene>
<dbReference type="AlphaFoldDB" id="A0A2G5U1N9"/>
<accession>A0A2G5U1N9</accession>
<protein>
    <submittedName>
        <fullName evidence="2">Uncharacterized protein</fullName>
    </submittedName>
</protein>
<reference evidence="3" key="1">
    <citation type="submission" date="2017-10" db="EMBL/GenBank/DDBJ databases">
        <title>Rapid genome shrinkage in a self-fertile nematode reveals novel sperm competition proteins.</title>
        <authorList>
            <person name="Yin D."/>
            <person name="Schwarz E.M."/>
            <person name="Thomas C.G."/>
            <person name="Felde R.L."/>
            <person name="Korf I.F."/>
            <person name="Cutter A.D."/>
            <person name="Schartner C.M."/>
            <person name="Ralston E.J."/>
            <person name="Meyer B.J."/>
            <person name="Haag E.S."/>
        </authorList>
    </citation>
    <scope>NUCLEOTIDE SEQUENCE [LARGE SCALE GENOMIC DNA]</scope>
    <source>
        <strain evidence="3">JU1422</strain>
    </source>
</reference>
<dbReference type="Proteomes" id="UP000230233">
    <property type="component" value="Chromosome IV"/>
</dbReference>
<sequence length="227" mass="25802">MLLCIQTMEGIEKKKTRRMKSGKSLQTKGEEQIDGRSKETRDEADRVQGTMRTSDLTTMDFKSIAIGSFRAMTRTPRLPSTCTKIPTHAACHLVQWFGDSSQKSQKPKQDAIGFHPALNQTVIQEYNKLYKECAGFRKPITSCAYNHMVCTLEMLPQDRYNQEYTDCRDQLVNCINESAKFLEMRKSTVCAAQLDIALEVIKDDARVSGMSADYFYVNINTTTPDIQ</sequence>
<evidence type="ECO:0000256" key="1">
    <source>
        <dbReference type="SAM" id="MobiDB-lite"/>
    </source>
</evidence>
<dbReference type="STRING" id="1611254.A0A2G5U1N9"/>
<dbReference type="EMBL" id="PDUG01000004">
    <property type="protein sequence ID" value="PIC33445.1"/>
    <property type="molecule type" value="Genomic_DNA"/>
</dbReference>
<organism evidence="2 3">
    <name type="scientific">Caenorhabditis nigoni</name>
    <dbReference type="NCBI Taxonomy" id="1611254"/>
    <lineage>
        <taxon>Eukaryota</taxon>
        <taxon>Metazoa</taxon>
        <taxon>Ecdysozoa</taxon>
        <taxon>Nematoda</taxon>
        <taxon>Chromadorea</taxon>
        <taxon>Rhabditida</taxon>
        <taxon>Rhabditina</taxon>
        <taxon>Rhabditomorpha</taxon>
        <taxon>Rhabditoidea</taxon>
        <taxon>Rhabditidae</taxon>
        <taxon>Peloderinae</taxon>
        <taxon>Caenorhabditis</taxon>
    </lineage>
</organism>
<name>A0A2G5U1N9_9PELO</name>
<keyword evidence="3" id="KW-1185">Reference proteome</keyword>
<feature type="compositionally biased region" description="Basic and acidic residues" evidence="1">
    <location>
        <begin position="28"/>
        <end position="46"/>
    </location>
</feature>
<feature type="region of interest" description="Disordered" evidence="1">
    <location>
        <begin position="14"/>
        <end position="47"/>
    </location>
</feature>
<evidence type="ECO:0000313" key="3">
    <source>
        <dbReference type="Proteomes" id="UP000230233"/>
    </source>
</evidence>
<proteinExistence type="predicted"/>
<dbReference type="OrthoDB" id="5869656at2759"/>
<comment type="caution">
    <text evidence="2">The sequence shown here is derived from an EMBL/GenBank/DDBJ whole genome shotgun (WGS) entry which is preliminary data.</text>
</comment>